<evidence type="ECO:0000256" key="14">
    <source>
        <dbReference type="ARBA" id="ARBA00023136"/>
    </source>
</evidence>
<dbReference type="Gene3D" id="3.40.50.12780">
    <property type="entry name" value="N-terminal domain of ligase-like"/>
    <property type="match status" value="1"/>
</dbReference>
<evidence type="ECO:0000256" key="13">
    <source>
        <dbReference type="ARBA" id="ARBA00023055"/>
    </source>
</evidence>
<evidence type="ECO:0000313" key="23">
    <source>
        <dbReference type="EMBL" id="KAF2486597.1"/>
    </source>
</evidence>
<evidence type="ECO:0000256" key="1">
    <source>
        <dbReference type="ARBA" id="ARBA00004502"/>
    </source>
</evidence>
<evidence type="ECO:0000256" key="6">
    <source>
        <dbReference type="ARBA" id="ARBA00022475"/>
    </source>
</evidence>
<keyword evidence="13" id="KW-0445">Lipid transport</keyword>
<evidence type="ECO:0000256" key="9">
    <source>
        <dbReference type="ARBA" id="ARBA00022692"/>
    </source>
</evidence>
<dbReference type="GeneID" id="54476904"/>
<comment type="subcellular location">
    <subcellularLocation>
        <location evidence="3">Cell membrane</location>
        <topology evidence="3">Multi-pass membrane protein</topology>
    </subcellularLocation>
    <subcellularLocation>
        <location evidence="1">Lipid droplet</location>
    </subcellularLocation>
    <subcellularLocation>
        <location evidence="2">Peroxisome membrane</location>
        <topology evidence="2">Multi-pass membrane protein</topology>
    </subcellularLocation>
</comment>
<feature type="domain" description="AMP-dependent synthetase/ligase" evidence="21">
    <location>
        <begin position="28"/>
        <end position="350"/>
    </location>
</feature>
<dbReference type="GO" id="GO:0005811">
    <property type="term" value="C:lipid droplet"/>
    <property type="evidence" value="ECO:0007669"/>
    <property type="project" value="UniProtKB-SubCell"/>
</dbReference>
<comment type="catalytic activity">
    <reaction evidence="16">
        <text>a very long-chain fatty acid + ATP + CoA = a very long-chain fatty acyl-CoA + AMP + diphosphate</text>
        <dbReference type="Rhea" id="RHEA:54536"/>
        <dbReference type="ChEBI" id="CHEBI:30616"/>
        <dbReference type="ChEBI" id="CHEBI:33019"/>
        <dbReference type="ChEBI" id="CHEBI:57287"/>
        <dbReference type="ChEBI" id="CHEBI:58950"/>
        <dbReference type="ChEBI" id="CHEBI:138261"/>
        <dbReference type="ChEBI" id="CHEBI:456215"/>
    </reaction>
</comment>
<dbReference type="Pfam" id="PF00501">
    <property type="entry name" value="AMP-binding"/>
    <property type="match status" value="1"/>
</dbReference>
<keyword evidence="15" id="KW-0576">Peroxisome</keyword>
<dbReference type="InterPro" id="IPR045851">
    <property type="entry name" value="AMP-bd_C_sf"/>
</dbReference>
<keyword evidence="6" id="KW-1003">Cell membrane</keyword>
<evidence type="ECO:0000256" key="15">
    <source>
        <dbReference type="ARBA" id="ARBA00023140"/>
    </source>
</evidence>
<comment type="similarity">
    <text evidence="4">Belongs to the ATP-dependent AMP-binding enzyme family.</text>
</comment>
<evidence type="ECO:0000256" key="18">
    <source>
        <dbReference type="ARBA" id="ARBA00068795"/>
    </source>
</evidence>
<dbReference type="GO" id="GO:0005324">
    <property type="term" value="F:long-chain fatty acid transmembrane transporter activity"/>
    <property type="evidence" value="ECO:0007669"/>
    <property type="project" value="TreeGrafter"/>
</dbReference>
<evidence type="ECO:0000256" key="20">
    <source>
        <dbReference type="SAM" id="Phobius"/>
    </source>
</evidence>
<dbReference type="PROSITE" id="PS00455">
    <property type="entry name" value="AMP_BINDING"/>
    <property type="match status" value="1"/>
</dbReference>
<reference evidence="23" key="1">
    <citation type="journal article" date="2020" name="Stud. Mycol.">
        <title>101 Dothideomycetes genomes: a test case for predicting lifestyles and emergence of pathogens.</title>
        <authorList>
            <person name="Haridas S."/>
            <person name="Albert R."/>
            <person name="Binder M."/>
            <person name="Bloem J."/>
            <person name="Labutti K."/>
            <person name="Salamov A."/>
            <person name="Andreopoulos B."/>
            <person name="Baker S."/>
            <person name="Barry K."/>
            <person name="Bills G."/>
            <person name="Bluhm B."/>
            <person name="Cannon C."/>
            <person name="Castanera R."/>
            <person name="Culley D."/>
            <person name="Daum C."/>
            <person name="Ezra D."/>
            <person name="Gonzalez J."/>
            <person name="Henrissat B."/>
            <person name="Kuo A."/>
            <person name="Liang C."/>
            <person name="Lipzen A."/>
            <person name="Lutzoni F."/>
            <person name="Magnuson J."/>
            <person name="Mondo S."/>
            <person name="Nolan M."/>
            <person name="Ohm R."/>
            <person name="Pangilinan J."/>
            <person name="Park H.-J."/>
            <person name="Ramirez L."/>
            <person name="Alfaro M."/>
            <person name="Sun H."/>
            <person name="Tritt A."/>
            <person name="Yoshinaga Y."/>
            <person name="Zwiers L.-H."/>
            <person name="Turgeon B."/>
            <person name="Goodwin S."/>
            <person name="Spatafora J."/>
            <person name="Crous P."/>
            <person name="Grigoriev I."/>
        </authorList>
    </citation>
    <scope>NUCLEOTIDE SEQUENCE</scope>
    <source>
        <strain evidence="23">CBS 113389</strain>
    </source>
</reference>
<dbReference type="Gene3D" id="3.30.300.30">
    <property type="match status" value="1"/>
</dbReference>
<dbReference type="GO" id="GO:0005778">
    <property type="term" value="C:peroxisomal membrane"/>
    <property type="evidence" value="ECO:0007669"/>
    <property type="project" value="UniProtKB-SubCell"/>
</dbReference>
<gene>
    <name evidence="23" type="ORF">BDY17DRAFT_315331</name>
</gene>
<dbReference type="OrthoDB" id="10253869at2759"/>
<accession>A0A6A6Q5A4</accession>
<dbReference type="FunFam" id="3.40.50.12780:FF:000019">
    <property type="entry name" value="Long-chain fatty acid transporter"/>
    <property type="match status" value="1"/>
</dbReference>
<evidence type="ECO:0000256" key="4">
    <source>
        <dbReference type="ARBA" id="ARBA00006432"/>
    </source>
</evidence>
<evidence type="ECO:0000256" key="11">
    <source>
        <dbReference type="ARBA" id="ARBA00022840"/>
    </source>
</evidence>
<feature type="transmembrane region" description="Helical" evidence="20">
    <location>
        <begin position="84"/>
        <end position="103"/>
    </location>
</feature>
<dbReference type="EMBL" id="MU001632">
    <property type="protein sequence ID" value="KAF2486597.1"/>
    <property type="molecule type" value="Genomic_DNA"/>
</dbReference>
<evidence type="ECO:0000256" key="16">
    <source>
        <dbReference type="ARBA" id="ARBA00051585"/>
    </source>
</evidence>
<evidence type="ECO:0000259" key="21">
    <source>
        <dbReference type="Pfam" id="PF00501"/>
    </source>
</evidence>
<keyword evidence="14 20" id="KW-0472">Membrane</keyword>
<keyword evidence="24" id="KW-1185">Reference proteome</keyword>
<evidence type="ECO:0000256" key="2">
    <source>
        <dbReference type="ARBA" id="ARBA00004585"/>
    </source>
</evidence>
<evidence type="ECO:0000256" key="10">
    <source>
        <dbReference type="ARBA" id="ARBA00022741"/>
    </source>
</evidence>
<dbReference type="GO" id="GO:0004467">
    <property type="term" value="F:long-chain fatty acid-CoA ligase activity"/>
    <property type="evidence" value="ECO:0007669"/>
    <property type="project" value="TreeGrafter"/>
</dbReference>
<dbReference type="PANTHER" id="PTHR43107:SF15">
    <property type="entry name" value="FATTY ACID TRANSPORT PROTEIN 3, ISOFORM A"/>
    <property type="match status" value="1"/>
</dbReference>
<dbReference type="RefSeq" id="XP_033593166.1">
    <property type="nucleotide sequence ID" value="XM_033735902.1"/>
</dbReference>
<dbReference type="Proteomes" id="UP000799767">
    <property type="component" value="Unassembled WGS sequence"/>
</dbReference>
<dbReference type="PANTHER" id="PTHR43107">
    <property type="entry name" value="LONG-CHAIN FATTY ACID TRANSPORT PROTEIN"/>
    <property type="match status" value="1"/>
</dbReference>
<evidence type="ECO:0000256" key="8">
    <source>
        <dbReference type="ARBA" id="ARBA00022677"/>
    </source>
</evidence>
<dbReference type="InterPro" id="IPR000873">
    <property type="entry name" value="AMP-dep_synth/lig_dom"/>
</dbReference>
<keyword evidence="9 20" id="KW-0812">Transmembrane</keyword>
<dbReference type="AlphaFoldDB" id="A0A6A6Q5A4"/>
<proteinExistence type="inferred from homology"/>
<evidence type="ECO:0000256" key="19">
    <source>
        <dbReference type="ARBA" id="ARBA00078285"/>
    </source>
</evidence>
<sequence length="596" mass="66820">MRRAEKKDRVNIFYVFEDLAKNPKTAGRTFLIIPKDESNPGQKTEWTYVEAYEIVLKHAAWLKNEQHVQKNEIIAMNFKNGPEFIWIWFALWSLGAVPAFMNYNLRDSAFIHSVTVSTARLLLVGSPLKDCLTDEVLQAFTPDKKGRAVDAVVLDADVQQQILAQTPYRAPDEARSGAMSSTPAMLIYTSGTTGLPKAASVQWSKPWSGVKLFSTLIGLKKDDRYLTALPLYHSSGSVLGVLQPLNTGAAVIVLPSFSPRTFMRHVHETRATGIHYIGEMCRYLVAAPPTPYDQAHNVRFAFGNGMRPDVWQKFKDRFNIPTIVEFYGATEGAGSSYVNSRNSFLRGAIGRQGTLLRMLPGQLLVKHDMNTDMPYRDPKTGFCVKCAFDEAGEALVVLDPNDIAARYVGYFGNDQATDSKILRDVLKKDDCYYRTGDLQRRDAEGRLWFVDRVGDTFRWKSENVSTLEVSQAMGEHPKVSEANVYGVEVPNADGRAGCAAIVLAGEQKMDENLARDLAAHAKQKLPLYAVPLFLRLMKTVEITGTLKHQKVQLRKQGADPEHIGEDEMYWLERGADKYVKLGERDWKRIVGGEAKL</sequence>
<protein>
    <recommendedName>
        <fullName evidence="18">Very long-chain fatty acid transport protein</fullName>
    </recommendedName>
    <alternativeName>
        <fullName evidence="19">Very-long-chain acyl-CoA synthetase</fullName>
    </alternativeName>
</protein>
<organism evidence="23 24">
    <name type="scientific">Neohortaea acidophila</name>
    <dbReference type="NCBI Taxonomy" id="245834"/>
    <lineage>
        <taxon>Eukaryota</taxon>
        <taxon>Fungi</taxon>
        <taxon>Dikarya</taxon>
        <taxon>Ascomycota</taxon>
        <taxon>Pezizomycotina</taxon>
        <taxon>Dothideomycetes</taxon>
        <taxon>Dothideomycetidae</taxon>
        <taxon>Mycosphaerellales</taxon>
        <taxon>Teratosphaeriaceae</taxon>
        <taxon>Neohortaea</taxon>
    </lineage>
</organism>
<evidence type="ECO:0000256" key="5">
    <source>
        <dbReference type="ARBA" id="ARBA00022448"/>
    </source>
</evidence>
<keyword evidence="5" id="KW-0813">Transport</keyword>
<dbReference type="FunFam" id="3.30.300.30:FF:000002">
    <property type="entry name" value="Long-chain fatty acid transport protein 1"/>
    <property type="match status" value="1"/>
</dbReference>
<keyword evidence="7" id="KW-0436">Ligase</keyword>
<keyword evidence="10" id="KW-0547">Nucleotide-binding</keyword>
<dbReference type="GO" id="GO:0044539">
    <property type="term" value="P:long-chain fatty acid import into cell"/>
    <property type="evidence" value="ECO:0007669"/>
    <property type="project" value="TreeGrafter"/>
</dbReference>
<dbReference type="Pfam" id="PF13193">
    <property type="entry name" value="AMP-binding_C"/>
    <property type="match status" value="1"/>
</dbReference>
<dbReference type="InterPro" id="IPR020845">
    <property type="entry name" value="AMP-binding_CS"/>
</dbReference>
<dbReference type="InterPro" id="IPR025110">
    <property type="entry name" value="AMP-bd_C"/>
</dbReference>
<evidence type="ECO:0000259" key="22">
    <source>
        <dbReference type="Pfam" id="PF13193"/>
    </source>
</evidence>
<evidence type="ECO:0000256" key="3">
    <source>
        <dbReference type="ARBA" id="ARBA00004651"/>
    </source>
</evidence>
<dbReference type="GO" id="GO:0009898">
    <property type="term" value="C:cytoplasmic side of plasma membrane"/>
    <property type="evidence" value="ECO:0007669"/>
    <property type="project" value="TreeGrafter"/>
</dbReference>
<evidence type="ECO:0000256" key="7">
    <source>
        <dbReference type="ARBA" id="ARBA00022598"/>
    </source>
</evidence>
<dbReference type="InterPro" id="IPR042099">
    <property type="entry name" value="ANL_N_sf"/>
</dbReference>
<evidence type="ECO:0000256" key="17">
    <source>
        <dbReference type="ARBA" id="ARBA00060276"/>
    </source>
</evidence>
<dbReference type="GO" id="GO:0005524">
    <property type="term" value="F:ATP binding"/>
    <property type="evidence" value="ECO:0007669"/>
    <property type="project" value="UniProtKB-KW"/>
</dbReference>
<comment type="function">
    <text evidence="17">Acyl-CoA synthetase required for both the import of long chain fatty acids (LCFAs) (C14-C18) and the activation very long chain fatty acids (VLCFAs) (C20-C26) by esterification of the fatty acids into metabolically active CoA-thioesters for subsequent degradation or incorporation into phospholipids. The transport and fatty acyl-CoA synthetase activities are genetically separable and are thus independent activities. Esterifies VLCFAs in the peroxisome matrix. The VLCFAs are actively transported into peroxisomes by a PXA1-PXA2 heterodimeric transporter in the peroxisomal membrane.</text>
</comment>
<feature type="domain" description="AMP-binding enzyme C-terminal" evidence="22">
    <location>
        <begin position="468"/>
        <end position="545"/>
    </location>
</feature>
<keyword evidence="12 20" id="KW-1133">Transmembrane helix</keyword>
<evidence type="ECO:0000256" key="12">
    <source>
        <dbReference type="ARBA" id="ARBA00022989"/>
    </source>
</evidence>
<name>A0A6A6Q5A4_9PEZI</name>
<evidence type="ECO:0000313" key="24">
    <source>
        <dbReference type="Proteomes" id="UP000799767"/>
    </source>
</evidence>
<keyword evidence="11" id="KW-0067">ATP-binding</keyword>
<dbReference type="SUPFAM" id="SSF56801">
    <property type="entry name" value="Acetyl-CoA synthetase-like"/>
    <property type="match status" value="1"/>
</dbReference>
<keyword evidence="8" id="KW-0551">Lipid droplet</keyword>